<sequence length="281" mass="31264">MASDSAYTKLLALYPKGNMPHKEQQMLFGGLVRQMESRISGDYPTHPGAIDNLTLIERGLKSPAMPPSAHESFRRTYWPRIRDAKFTFYSVDNFLKFHLPFAEEFVATTSIFRFEGPEDEPEFFGKHQGCVVFDGRSRGCAICELLALLDAHLPDDHTAKPLGLAIERQQHVRVSISGAFFEIRGTVRDGLVRSLVVEGHLHLLAWDLYRRPSASRDGTENSELASRVAVEMHDGARGDSAMDKKPDVELICLHGLGRPGVRHCEDASGCWEVAAMTAVVA</sequence>
<reference evidence="1 2" key="1">
    <citation type="submission" date="2021-11" db="EMBL/GenBank/DDBJ databases">
        <title>Black yeast isolated from Biological Soil Crust.</title>
        <authorList>
            <person name="Kurbessoian T."/>
        </authorList>
    </citation>
    <scope>NUCLEOTIDE SEQUENCE [LARGE SCALE GENOMIC DNA]</scope>
    <source>
        <strain evidence="1 2">CCFEE 5522</strain>
    </source>
</reference>
<proteinExistence type="predicted"/>
<comment type="caution">
    <text evidence="1">The sequence shown here is derived from an EMBL/GenBank/DDBJ whole genome shotgun (WGS) entry which is preliminary data.</text>
</comment>
<dbReference type="EMBL" id="JAVFHQ010000004">
    <property type="protein sequence ID" value="KAK4549554.1"/>
    <property type="molecule type" value="Genomic_DNA"/>
</dbReference>
<organism evidence="1 2">
    <name type="scientific">Oleoguttula mirabilis</name>
    <dbReference type="NCBI Taxonomy" id="1507867"/>
    <lineage>
        <taxon>Eukaryota</taxon>
        <taxon>Fungi</taxon>
        <taxon>Dikarya</taxon>
        <taxon>Ascomycota</taxon>
        <taxon>Pezizomycotina</taxon>
        <taxon>Dothideomycetes</taxon>
        <taxon>Dothideomycetidae</taxon>
        <taxon>Mycosphaerellales</taxon>
        <taxon>Teratosphaeriaceae</taxon>
        <taxon>Oleoguttula</taxon>
    </lineage>
</organism>
<dbReference type="Proteomes" id="UP001324427">
    <property type="component" value="Unassembled WGS sequence"/>
</dbReference>
<evidence type="ECO:0000313" key="2">
    <source>
        <dbReference type="Proteomes" id="UP001324427"/>
    </source>
</evidence>
<gene>
    <name evidence="1" type="ORF">LTR36_006551</name>
</gene>
<protein>
    <submittedName>
        <fullName evidence="1">Uncharacterized protein</fullName>
    </submittedName>
</protein>
<dbReference type="AlphaFoldDB" id="A0AAV9JW55"/>
<name>A0AAV9JW55_9PEZI</name>
<accession>A0AAV9JW55</accession>
<keyword evidence="2" id="KW-1185">Reference proteome</keyword>
<evidence type="ECO:0000313" key="1">
    <source>
        <dbReference type="EMBL" id="KAK4549554.1"/>
    </source>
</evidence>